<reference evidence="1 2" key="1">
    <citation type="journal article" date="2018" name="PLoS ONE">
        <title>The draft genome of Kipferlia bialata reveals reductive genome evolution in fornicate parasites.</title>
        <authorList>
            <person name="Tanifuji G."/>
            <person name="Takabayashi S."/>
            <person name="Kume K."/>
            <person name="Takagi M."/>
            <person name="Nakayama T."/>
            <person name="Kamikawa R."/>
            <person name="Inagaki Y."/>
            <person name="Hashimoto T."/>
        </authorList>
    </citation>
    <scope>NUCLEOTIDE SEQUENCE [LARGE SCALE GENOMIC DNA]</scope>
    <source>
        <strain evidence="1">NY0173</strain>
    </source>
</reference>
<gene>
    <name evidence="1" type="ORF">KIPB_003737</name>
</gene>
<dbReference type="AlphaFoldDB" id="A0A9K3GHH3"/>
<name>A0A9K3GHH3_9EUKA</name>
<protein>
    <submittedName>
        <fullName evidence="1">Uncharacterized protein</fullName>
    </submittedName>
</protein>
<keyword evidence="2" id="KW-1185">Reference proteome</keyword>
<evidence type="ECO:0000313" key="1">
    <source>
        <dbReference type="EMBL" id="GIQ82575.1"/>
    </source>
</evidence>
<proteinExistence type="predicted"/>
<evidence type="ECO:0000313" key="2">
    <source>
        <dbReference type="Proteomes" id="UP000265618"/>
    </source>
</evidence>
<dbReference type="Proteomes" id="UP000265618">
    <property type="component" value="Unassembled WGS sequence"/>
</dbReference>
<accession>A0A9K3GHH3</accession>
<dbReference type="EMBL" id="BDIP01000742">
    <property type="protein sequence ID" value="GIQ82575.1"/>
    <property type="molecule type" value="Genomic_DNA"/>
</dbReference>
<organism evidence="1 2">
    <name type="scientific">Kipferlia bialata</name>
    <dbReference type="NCBI Taxonomy" id="797122"/>
    <lineage>
        <taxon>Eukaryota</taxon>
        <taxon>Metamonada</taxon>
        <taxon>Carpediemonas-like organisms</taxon>
        <taxon>Kipferlia</taxon>
    </lineage>
</organism>
<sequence length="520" mass="57588">MTANVCHQCHLESLSLSDIYVETNRVVPGLPNADLADLTKDDLLTSLSASLRKGRSKDATQWTVAMIQGLHKARHHDIPSEHKTPKAKLVQYTMDWVNSLSEEEFGAEVDHMLDGIEVHSGPVESVSALPPSLWVNRDGSTRHFDSIYALCTQLSLCTGRVWTRPRGEFQEETNKLTSSTDTHTCTLKMNTRGKRVSLARLSPVTCTHTESPFPIGPDAEVPPCVVHVPFPRPVMSTSNTTTTLSSRQIPPLSDCIQVGEGEVLGLGVGMTHAKLGDNGLEVTYLPVPGPMKAEGYPKAMCRILDSVYVFGTFPDSQEEEKKKWRGRAKTSIPTLSNRLYQMSIDSQEWTEVQKGQGFPHHPVSARRTERGREFTGTLLMFNLDLELYVLLHTPELKANTTVIREPTTTLHRLGDVQNRLGAQTWTQIEGYAVPPHKCNHSIAVGGMLCATEARAPFGFIDLLRRNGAMDVPMGQEERDEMLGLFMEQLDAARENAGPTISQYDPVADEWVPWPQALSSG</sequence>
<comment type="caution">
    <text evidence="1">The sequence shown here is derived from an EMBL/GenBank/DDBJ whole genome shotgun (WGS) entry which is preliminary data.</text>
</comment>